<dbReference type="OrthoDB" id="4111339at2"/>
<dbReference type="Proteomes" id="UP000286976">
    <property type="component" value="Unassembled WGS sequence"/>
</dbReference>
<feature type="domain" description="RiboL-PSP-HEPN" evidence="1">
    <location>
        <begin position="17"/>
        <end position="206"/>
    </location>
</feature>
<protein>
    <recommendedName>
        <fullName evidence="1">RiboL-PSP-HEPN domain-containing protein</fullName>
    </recommendedName>
</protein>
<comment type="caution">
    <text evidence="2">The sequence shown here is derived from an EMBL/GenBank/DDBJ whole genome shotgun (WGS) entry which is preliminary data.</text>
</comment>
<dbReference type="EMBL" id="PIPQ01000004">
    <property type="protein sequence ID" value="RUO40149.1"/>
    <property type="molecule type" value="Genomic_DNA"/>
</dbReference>
<keyword evidence="3" id="KW-1185">Reference proteome</keyword>
<sequence>MAVIRTKENLVDKIGRDHVWRIREISELKNLIEAPTISEIRKRVLCRAGIALLYAHWEGFVKKSGTYFLEYVSSQKHNISELRSNFITLLVRGKIDRASESNKYSAFDEVTRYIIKNQSTRARIPVKNVVDTQSNLSTTVLKEIMWCLGLDYEFFEAKEKLIDLKLVGRRNHVAHGESIEIDIDDFFEMVDEVLGLMATFKNLLENSCVTESYKAS</sequence>
<reference evidence="2 3" key="1">
    <citation type="journal article" date="2011" name="Front. Microbiol.">
        <title>Genomic signatures of strain selection and enhancement in Bacillus atrophaeus var. globigii, a historical biowarfare simulant.</title>
        <authorList>
            <person name="Gibbons H.S."/>
            <person name="Broomall S.M."/>
            <person name="McNew L.A."/>
            <person name="Daligault H."/>
            <person name="Chapman C."/>
            <person name="Bruce D."/>
            <person name="Karavis M."/>
            <person name="Krepps M."/>
            <person name="McGregor P.A."/>
            <person name="Hong C."/>
            <person name="Park K.H."/>
            <person name="Akmal A."/>
            <person name="Feldman A."/>
            <person name="Lin J.S."/>
            <person name="Chang W.E."/>
            <person name="Higgs B.W."/>
            <person name="Demirev P."/>
            <person name="Lindquist J."/>
            <person name="Liem A."/>
            <person name="Fochler E."/>
            <person name="Read T.D."/>
            <person name="Tapia R."/>
            <person name="Johnson S."/>
            <person name="Bishop-Lilly K.A."/>
            <person name="Detter C."/>
            <person name="Han C."/>
            <person name="Sozhamannan S."/>
            <person name="Rosenzweig C.N."/>
            <person name="Skowronski E.W."/>
        </authorList>
    </citation>
    <scope>NUCLEOTIDE SEQUENCE [LARGE SCALE GENOMIC DNA]</scope>
    <source>
        <strain evidence="2 3">AIT1</strain>
    </source>
</reference>
<evidence type="ECO:0000259" key="1">
    <source>
        <dbReference type="Pfam" id="PF18735"/>
    </source>
</evidence>
<evidence type="ECO:0000313" key="2">
    <source>
        <dbReference type="EMBL" id="RUO40149.1"/>
    </source>
</evidence>
<dbReference type="Pfam" id="PF18735">
    <property type="entry name" value="HEPN_RiboL-PSP"/>
    <property type="match status" value="1"/>
</dbReference>
<evidence type="ECO:0000313" key="3">
    <source>
        <dbReference type="Proteomes" id="UP000286976"/>
    </source>
</evidence>
<gene>
    <name evidence="2" type="ORF">CWE15_08375</name>
</gene>
<dbReference type="RefSeq" id="WP_126757633.1">
    <property type="nucleotide sequence ID" value="NZ_PIPQ01000004.1"/>
</dbReference>
<accession>A0A432X1I2</accession>
<dbReference type="AlphaFoldDB" id="A0A432X1I2"/>
<organism evidence="2 3">
    <name type="scientific">Aliidiomarina taiwanensis</name>
    <dbReference type="NCBI Taxonomy" id="946228"/>
    <lineage>
        <taxon>Bacteria</taxon>
        <taxon>Pseudomonadati</taxon>
        <taxon>Pseudomonadota</taxon>
        <taxon>Gammaproteobacteria</taxon>
        <taxon>Alteromonadales</taxon>
        <taxon>Idiomarinaceae</taxon>
        <taxon>Aliidiomarina</taxon>
    </lineage>
</organism>
<proteinExistence type="predicted"/>
<dbReference type="InterPro" id="IPR041519">
    <property type="entry name" value="HEPN_RiboL-PSP"/>
</dbReference>
<name>A0A432X1I2_9GAMM</name>